<evidence type="ECO:0000256" key="12">
    <source>
        <dbReference type="SAM" id="Phobius"/>
    </source>
</evidence>
<evidence type="ECO:0000256" key="1">
    <source>
        <dbReference type="ARBA" id="ARBA00002684"/>
    </source>
</evidence>
<sequence length="402" mass="44469">MPDFQYIAREATGRQVTGILSASNQQDALNSLAARSLFPVKVDLADEAKAQLKHSGRRVRARYLSIFYTQLADLLKSGVPLLRSLELLNKQSTNPSLKQVLEEVRAEVADGTRLAVAMGQHPKVFSELAVSMVRAGEEGGFLEDVLKRIASFTDHQEELKNRVVGAMIYPAFLTTFGTVIVSFLLVYFVPKFEPIFARMSERGELPWATTTLLGFSAFMQSYWFIIFFSIGMAVVAVYKYIETKEGRYKFDQFRLTAYGLGDVVRSLAIARFCRILGTLLANGVPILQSLRIAKDAAGNKVISKSIGEAAESISAGKSIAQPFASSGQFPEEVVEMIAVGEEANNLEQVLIDIADNMERQTNRKLDMFVRMLEPLMLLLMAAVVVFVMLALLLPVFQSSGLL</sequence>
<dbReference type="Gene3D" id="1.20.81.30">
    <property type="entry name" value="Type II secretion system (T2SS), domain F"/>
    <property type="match status" value="2"/>
</dbReference>
<evidence type="ECO:0000256" key="6">
    <source>
        <dbReference type="ARBA" id="ARBA00022519"/>
    </source>
</evidence>
<feature type="domain" description="Type II secretion system protein GspF" evidence="13">
    <location>
        <begin position="272"/>
        <end position="394"/>
    </location>
</feature>
<dbReference type="GO" id="GO:0005886">
    <property type="term" value="C:plasma membrane"/>
    <property type="evidence" value="ECO:0007669"/>
    <property type="project" value="UniProtKB-SubCell"/>
</dbReference>
<dbReference type="PANTHER" id="PTHR30012:SF0">
    <property type="entry name" value="TYPE II SECRETION SYSTEM PROTEIN F-RELATED"/>
    <property type="match status" value="1"/>
</dbReference>
<reference evidence="15 17" key="2">
    <citation type="submission" date="2019-08" db="EMBL/GenBank/DDBJ databases">
        <title>Deep-cultivation of Planctomycetes and their phenomic and genomic characterization uncovers novel biology.</title>
        <authorList>
            <person name="Wiegand S."/>
            <person name="Jogler M."/>
            <person name="Boedeker C."/>
            <person name="Pinto D."/>
            <person name="Vollmers J."/>
            <person name="Rivas-Marin E."/>
            <person name="Kohn T."/>
            <person name="Peeters S.H."/>
            <person name="Heuer A."/>
            <person name="Rast P."/>
            <person name="Oberbeckmann S."/>
            <person name="Bunk B."/>
            <person name="Jeske O."/>
            <person name="Meyerdierks A."/>
            <person name="Storesund J.E."/>
            <person name="Kallscheuer N."/>
            <person name="Luecker S."/>
            <person name="Lage O.M."/>
            <person name="Pohl T."/>
            <person name="Merkel B.J."/>
            <person name="Hornburger P."/>
            <person name="Mueller R.-W."/>
            <person name="Bruemmer F."/>
            <person name="Labrenz M."/>
            <person name="Spormann A.M."/>
            <person name="Op den Camp H."/>
            <person name="Overmann J."/>
            <person name="Amann R."/>
            <person name="Jetten M.S.M."/>
            <person name="Mascher T."/>
            <person name="Medema M.H."/>
            <person name="Devos D.P."/>
            <person name="Kaster A.-K."/>
            <person name="Ovreas L."/>
            <person name="Rohde M."/>
            <person name="Galperin M.Y."/>
            <person name="Jogler C."/>
        </authorList>
    </citation>
    <scope>NUCLEOTIDE SEQUENCE [LARGE SCALE GENOMIC DNA]</scope>
    <source>
        <strain evidence="15 17">DSM 8797</strain>
    </source>
</reference>
<evidence type="ECO:0000256" key="7">
    <source>
        <dbReference type="ARBA" id="ARBA00022692"/>
    </source>
</evidence>
<dbReference type="Proteomes" id="UP000263642">
    <property type="component" value="Unassembled WGS sequence"/>
</dbReference>
<dbReference type="InterPro" id="IPR018076">
    <property type="entry name" value="T2SS_GspF_dom"/>
</dbReference>
<evidence type="ECO:0000313" key="16">
    <source>
        <dbReference type="Proteomes" id="UP000263642"/>
    </source>
</evidence>
<comment type="similarity">
    <text evidence="3 11">Belongs to the GSP F family.</text>
</comment>
<evidence type="ECO:0000256" key="3">
    <source>
        <dbReference type="ARBA" id="ARBA00005745"/>
    </source>
</evidence>
<evidence type="ECO:0000259" key="13">
    <source>
        <dbReference type="Pfam" id="PF00482"/>
    </source>
</evidence>
<organism evidence="14 16">
    <name type="scientific">Gimesia maris</name>
    <dbReference type="NCBI Taxonomy" id="122"/>
    <lineage>
        <taxon>Bacteria</taxon>
        <taxon>Pseudomonadati</taxon>
        <taxon>Planctomycetota</taxon>
        <taxon>Planctomycetia</taxon>
        <taxon>Planctomycetales</taxon>
        <taxon>Planctomycetaceae</taxon>
        <taxon>Gimesia</taxon>
    </lineage>
</organism>
<dbReference type="InterPro" id="IPR042094">
    <property type="entry name" value="T2SS_GspF_sf"/>
</dbReference>
<keyword evidence="8 12" id="KW-1133">Transmembrane helix</keyword>
<feature type="transmembrane region" description="Helical" evidence="12">
    <location>
        <begin position="375"/>
        <end position="396"/>
    </location>
</feature>
<dbReference type="Pfam" id="PF00482">
    <property type="entry name" value="T2SSF"/>
    <property type="match status" value="2"/>
</dbReference>
<evidence type="ECO:0000256" key="4">
    <source>
        <dbReference type="ARBA" id="ARBA00022448"/>
    </source>
</evidence>
<keyword evidence="17" id="KW-1185">Reference proteome</keyword>
<feature type="domain" description="Type II secretion system protein GspF" evidence="13">
    <location>
        <begin position="67"/>
        <end position="190"/>
    </location>
</feature>
<dbReference type="GO" id="GO:0009306">
    <property type="term" value="P:protein secretion"/>
    <property type="evidence" value="ECO:0007669"/>
    <property type="project" value="InterPro"/>
</dbReference>
<evidence type="ECO:0000313" key="15">
    <source>
        <dbReference type="EMBL" id="QEG19287.1"/>
    </source>
</evidence>
<reference evidence="14 16" key="1">
    <citation type="journal article" date="2018" name="Nat. Biotechnol.">
        <title>A standardized bacterial taxonomy based on genome phylogeny substantially revises the tree of life.</title>
        <authorList>
            <person name="Parks D.H."/>
            <person name="Chuvochina M."/>
            <person name="Waite D.W."/>
            <person name="Rinke C."/>
            <person name="Skarshewski A."/>
            <person name="Chaumeil P.A."/>
            <person name="Hugenholtz P."/>
        </authorList>
    </citation>
    <scope>NUCLEOTIDE SEQUENCE [LARGE SCALE GENOMIC DNA]</scope>
    <source>
        <strain evidence="14">UBA9375</strain>
    </source>
</reference>
<comment type="function">
    <text evidence="1">Component of the type II secretion system inner membrane complex required for the energy-dependent secretion of extracellular factors such as proteases and toxins from the periplasm.</text>
</comment>
<keyword evidence="6" id="KW-0997">Cell inner membrane</keyword>
<dbReference type="AlphaFoldDB" id="A0A3D3RAP8"/>
<feature type="transmembrane region" description="Helical" evidence="12">
    <location>
        <begin position="168"/>
        <end position="189"/>
    </location>
</feature>
<accession>A0A517XI82</accession>
<dbReference type="InterPro" id="IPR001992">
    <property type="entry name" value="T2SS_GspF/T4SS_PilC_CS"/>
</dbReference>
<comment type="subcellular location">
    <subcellularLocation>
        <location evidence="2">Cell inner membrane</location>
        <topology evidence="2">Multi-pass membrane protein</topology>
    </subcellularLocation>
    <subcellularLocation>
        <location evidence="11">Cell membrane</location>
        <topology evidence="11">Multi-pass membrane protein</topology>
    </subcellularLocation>
</comment>
<evidence type="ECO:0000313" key="17">
    <source>
        <dbReference type="Proteomes" id="UP000322887"/>
    </source>
</evidence>
<evidence type="ECO:0000256" key="2">
    <source>
        <dbReference type="ARBA" id="ARBA00004429"/>
    </source>
</evidence>
<evidence type="ECO:0000256" key="11">
    <source>
        <dbReference type="RuleBase" id="RU003923"/>
    </source>
</evidence>
<keyword evidence="9 12" id="KW-0472">Membrane</keyword>
<dbReference type="FunFam" id="1.20.81.30:FF:000001">
    <property type="entry name" value="Type II secretion system protein F"/>
    <property type="match status" value="2"/>
</dbReference>
<gene>
    <name evidence="15" type="primary">epsF_6</name>
    <name evidence="14" type="ORF">DIT97_19830</name>
    <name evidence="15" type="ORF">GmarT_51850</name>
</gene>
<keyword evidence="5" id="KW-1003">Cell membrane</keyword>
<accession>A0A3D3RAP8</accession>
<dbReference type="EMBL" id="CP042910">
    <property type="protein sequence ID" value="QEG19287.1"/>
    <property type="molecule type" value="Genomic_DNA"/>
</dbReference>
<dbReference type="PANTHER" id="PTHR30012">
    <property type="entry name" value="GENERAL SECRETION PATHWAY PROTEIN"/>
    <property type="match status" value="1"/>
</dbReference>
<dbReference type="GeneID" id="98649625"/>
<evidence type="ECO:0000256" key="5">
    <source>
        <dbReference type="ARBA" id="ARBA00022475"/>
    </source>
</evidence>
<evidence type="ECO:0000313" key="14">
    <source>
        <dbReference type="EMBL" id="HCO25162.1"/>
    </source>
</evidence>
<dbReference type="EMBL" id="DQAY01000118">
    <property type="protein sequence ID" value="HCO25162.1"/>
    <property type="molecule type" value="Genomic_DNA"/>
</dbReference>
<evidence type="ECO:0000256" key="10">
    <source>
        <dbReference type="ARBA" id="ARBA00030750"/>
    </source>
</evidence>
<evidence type="ECO:0000256" key="8">
    <source>
        <dbReference type="ARBA" id="ARBA00022989"/>
    </source>
</evidence>
<dbReference type="PRINTS" id="PR00812">
    <property type="entry name" value="BCTERIALGSPF"/>
</dbReference>
<keyword evidence="7 11" id="KW-0812">Transmembrane</keyword>
<name>A0A3D3RAP8_9PLAN</name>
<dbReference type="InterPro" id="IPR003004">
    <property type="entry name" value="GspF/PilC"/>
</dbReference>
<dbReference type="PROSITE" id="PS00874">
    <property type="entry name" value="T2SP_F"/>
    <property type="match status" value="1"/>
</dbReference>
<protein>
    <recommendedName>
        <fullName evidence="10">General secretion pathway protein F</fullName>
    </recommendedName>
</protein>
<keyword evidence="4 11" id="KW-0813">Transport</keyword>
<dbReference type="Proteomes" id="UP000322887">
    <property type="component" value="Chromosome"/>
</dbReference>
<evidence type="ECO:0000256" key="9">
    <source>
        <dbReference type="ARBA" id="ARBA00023136"/>
    </source>
</evidence>
<dbReference type="RefSeq" id="WP_002648451.1">
    <property type="nucleotide sequence ID" value="NZ_CAXAST010000006.1"/>
</dbReference>
<feature type="transmembrane region" description="Helical" evidence="12">
    <location>
        <begin position="222"/>
        <end position="241"/>
    </location>
</feature>
<proteinExistence type="inferred from homology"/>